<feature type="chain" id="PRO_5008340533" evidence="6">
    <location>
        <begin position="19"/>
        <end position="289"/>
    </location>
</feature>
<proteinExistence type="inferred from homology"/>
<evidence type="ECO:0000256" key="3">
    <source>
        <dbReference type="ARBA" id="ARBA00022729"/>
    </source>
</evidence>
<dbReference type="STRING" id="1844972.A7K91_07665"/>
<evidence type="ECO:0000256" key="4">
    <source>
        <dbReference type="RuleBase" id="RU003744"/>
    </source>
</evidence>
<dbReference type="SUPFAM" id="SSF53850">
    <property type="entry name" value="Periplasmic binding protein-like II"/>
    <property type="match status" value="1"/>
</dbReference>
<dbReference type="EMBL" id="LYPA01000029">
    <property type="protein sequence ID" value="OBR68085.1"/>
    <property type="molecule type" value="Genomic_DNA"/>
</dbReference>
<protein>
    <submittedName>
        <fullName evidence="8">Amino acid ABC transporter</fullName>
    </submittedName>
</protein>
<keyword evidence="9" id="KW-1185">Reference proteome</keyword>
<dbReference type="AlphaFoldDB" id="A0A1A5YRP6"/>
<evidence type="ECO:0000256" key="5">
    <source>
        <dbReference type="SAM" id="MobiDB-lite"/>
    </source>
</evidence>
<comment type="similarity">
    <text evidence="2 4">Belongs to the bacterial solute-binding protein 3 family.</text>
</comment>
<organism evidence="8 9">
    <name type="scientific">Paenibacillus oryzae</name>
    <dbReference type="NCBI Taxonomy" id="1844972"/>
    <lineage>
        <taxon>Bacteria</taxon>
        <taxon>Bacillati</taxon>
        <taxon>Bacillota</taxon>
        <taxon>Bacilli</taxon>
        <taxon>Bacillales</taxon>
        <taxon>Paenibacillaceae</taxon>
        <taxon>Paenibacillus</taxon>
    </lineage>
</organism>
<feature type="region of interest" description="Disordered" evidence="5">
    <location>
        <begin position="24"/>
        <end position="56"/>
    </location>
</feature>
<evidence type="ECO:0000313" key="9">
    <source>
        <dbReference type="Proteomes" id="UP000092024"/>
    </source>
</evidence>
<dbReference type="Proteomes" id="UP000092024">
    <property type="component" value="Unassembled WGS sequence"/>
</dbReference>
<feature type="signal peptide" evidence="6">
    <location>
        <begin position="1"/>
        <end position="18"/>
    </location>
</feature>
<evidence type="ECO:0000256" key="1">
    <source>
        <dbReference type="ARBA" id="ARBA00004196"/>
    </source>
</evidence>
<dbReference type="PROSITE" id="PS01039">
    <property type="entry name" value="SBP_BACTERIAL_3"/>
    <property type="match status" value="1"/>
</dbReference>
<dbReference type="InterPro" id="IPR001638">
    <property type="entry name" value="Solute-binding_3/MltF_N"/>
</dbReference>
<dbReference type="Pfam" id="PF00497">
    <property type="entry name" value="SBP_bac_3"/>
    <property type="match status" value="1"/>
</dbReference>
<evidence type="ECO:0000259" key="7">
    <source>
        <dbReference type="SMART" id="SM00062"/>
    </source>
</evidence>
<dbReference type="GO" id="GO:0030313">
    <property type="term" value="C:cell envelope"/>
    <property type="evidence" value="ECO:0007669"/>
    <property type="project" value="UniProtKB-SubCell"/>
</dbReference>
<keyword evidence="3 6" id="KW-0732">Signal</keyword>
<evidence type="ECO:0000256" key="6">
    <source>
        <dbReference type="SAM" id="SignalP"/>
    </source>
</evidence>
<comment type="subcellular location">
    <subcellularLocation>
        <location evidence="1">Cell envelope</location>
    </subcellularLocation>
</comment>
<dbReference type="Gene3D" id="3.40.190.10">
    <property type="entry name" value="Periplasmic binding protein-like II"/>
    <property type="match status" value="2"/>
</dbReference>
<evidence type="ECO:0000313" key="8">
    <source>
        <dbReference type="EMBL" id="OBR68085.1"/>
    </source>
</evidence>
<dbReference type="InterPro" id="IPR018313">
    <property type="entry name" value="SBP_3_CS"/>
</dbReference>
<name>A0A1A5YRP6_9BACL</name>
<dbReference type="PROSITE" id="PS51257">
    <property type="entry name" value="PROKAR_LIPOPROTEIN"/>
    <property type="match status" value="1"/>
</dbReference>
<feature type="domain" description="Solute-binding protein family 3/N-terminal" evidence="7">
    <location>
        <begin position="59"/>
        <end position="281"/>
    </location>
</feature>
<comment type="caution">
    <text evidence="8">The sequence shown here is derived from an EMBL/GenBank/DDBJ whole genome shotgun (WGS) entry which is preliminary data.</text>
</comment>
<dbReference type="OrthoDB" id="9774451at2"/>
<accession>A0A1A5YRP6</accession>
<sequence length="289" mass="30517">MKKGLVLIVTMIVMLAAAACGSGNGGGSGSNSSPSPSATGEPSPASEATEEPASPSYEKLVLGTSADYAPFEFKVIKDGVDTIVGFDIEIAKEIAKDLGAELEIQDLDFDSLLMALNTDKVDFVLAGMNPDDERRKAVDFSSIYYNATQGVLVKKENADQYSTVDDLKGKKIGVQRGSTQEGIAQAIEGAKLTSLAKIPELIMELTSGRVDALIVERPVAEQYLTTQDGIALSAIDIEQPIEETGFAAAVKKGNQELLDAINATLDRLIAAGDVDRFVVEANELAGEVE</sequence>
<dbReference type="PANTHER" id="PTHR35936:SF17">
    <property type="entry name" value="ARGININE-BINDING EXTRACELLULAR PROTEIN ARTP"/>
    <property type="match status" value="1"/>
</dbReference>
<dbReference type="RefSeq" id="WP_068679678.1">
    <property type="nucleotide sequence ID" value="NZ_LYPA01000029.1"/>
</dbReference>
<dbReference type="PANTHER" id="PTHR35936">
    <property type="entry name" value="MEMBRANE-BOUND LYTIC MUREIN TRANSGLYCOSYLASE F"/>
    <property type="match status" value="1"/>
</dbReference>
<feature type="compositionally biased region" description="Low complexity" evidence="5">
    <location>
        <begin position="30"/>
        <end position="56"/>
    </location>
</feature>
<dbReference type="SMART" id="SM00062">
    <property type="entry name" value="PBPb"/>
    <property type="match status" value="1"/>
</dbReference>
<evidence type="ECO:0000256" key="2">
    <source>
        <dbReference type="ARBA" id="ARBA00010333"/>
    </source>
</evidence>
<reference evidence="8 9" key="1">
    <citation type="submission" date="2016-05" db="EMBL/GenBank/DDBJ databases">
        <title>Paenibacillus oryzae. sp. nov., isolated from the rice root.</title>
        <authorList>
            <person name="Zhang J."/>
            <person name="Zhang X."/>
        </authorList>
    </citation>
    <scope>NUCLEOTIDE SEQUENCE [LARGE SCALE GENOMIC DNA]</scope>
    <source>
        <strain evidence="8 9">1DrF-4</strain>
    </source>
</reference>
<gene>
    <name evidence="8" type="ORF">A7K91_07665</name>
</gene>